<protein>
    <submittedName>
        <fullName evidence="2">Uncharacterized protein</fullName>
    </submittedName>
</protein>
<dbReference type="Proteomes" id="UP000053676">
    <property type="component" value="Unassembled WGS sequence"/>
</dbReference>
<evidence type="ECO:0000313" key="2">
    <source>
        <dbReference type="EMBL" id="ETN70614.1"/>
    </source>
</evidence>
<feature type="region of interest" description="Disordered" evidence="1">
    <location>
        <begin position="1"/>
        <end position="43"/>
    </location>
</feature>
<keyword evidence="3" id="KW-1185">Reference proteome</keyword>
<dbReference type="EMBL" id="KI668924">
    <property type="protein sequence ID" value="ETN70614.1"/>
    <property type="molecule type" value="Genomic_DNA"/>
</dbReference>
<organism evidence="2 3">
    <name type="scientific">Necator americanus</name>
    <name type="common">Human hookworm</name>
    <dbReference type="NCBI Taxonomy" id="51031"/>
    <lineage>
        <taxon>Eukaryota</taxon>
        <taxon>Metazoa</taxon>
        <taxon>Ecdysozoa</taxon>
        <taxon>Nematoda</taxon>
        <taxon>Chromadorea</taxon>
        <taxon>Rhabditida</taxon>
        <taxon>Rhabditina</taxon>
        <taxon>Rhabditomorpha</taxon>
        <taxon>Strongyloidea</taxon>
        <taxon>Ancylostomatidae</taxon>
        <taxon>Bunostominae</taxon>
        <taxon>Necator</taxon>
    </lineage>
</organism>
<sequence length="63" mass="6843">MGDVENTAERARAVECASSASPSCEKLGQKQHTRPCESTPMPLLERKKLSRRALSAIVTEASQ</sequence>
<name>W2SLR1_NECAM</name>
<accession>W2SLR1</accession>
<evidence type="ECO:0000256" key="1">
    <source>
        <dbReference type="SAM" id="MobiDB-lite"/>
    </source>
</evidence>
<dbReference type="KEGG" id="nai:NECAME_19418"/>
<reference evidence="3" key="1">
    <citation type="journal article" date="2014" name="Nat. Genet.">
        <title>Genome of the human hookworm Necator americanus.</title>
        <authorList>
            <person name="Tang Y.T."/>
            <person name="Gao X."/>
            <person name="Rosa B.A."/>
            <person name="Abubucker S."/>
            <person name="Hallsworth-Pepin K."/>
            <person name="Martin J."/>
            <person name="Tyagi R."/>
            <person name="Heizer E."/>
            <person name="Zhang X."/>
            <person name="Bhonagiri-Palsikar V."/>
            <person name="Minx P."/>
            <person name="Warren W.C."/>
            <person name="Wang Q."/>
            <person name="Zhan B."/>
            <person name="Hotez P.J."/>
            <person name="Sternberg P.W."/>
            <person name="Dougall A."/>
            <person name="Gaze S.T."/>
            <person name="Mulvenna J."/>
            <person name="Sotillo J."/>
            <person name="Ranganathan S."/>
            <person name="Rabelo E.M."/>
            <person name="Wilson R.K."/>
            <person name="Felgner P.L."/>
            <person name="Bethony J."/>
            <person name="Hawdon J.M."/>
            <person name="Gasser R.B."/>
            <person name="Loukas A."/>
            <person name="Mitreva M."/>
        </authorList>
    </citation>
    <scope>NUCLEOTIDE SEQUENCE [LARGE SCALE GENOMIC DNA]</scope>
</reference>
<evidence type="ECO:0000313" key="3">
    <source>
        <dbReference type="Proteomes" id="UP000053676"/>
    </source>
</evidence>
<dbReference type="AlphaFoldDB" id="W2SLR1"/>
<proteinExistence type="predicted"/>
<gene>
    <name evidence="2" type="ORF">NECAME_19418</name>
</gene>